<keyword evidence="2" id="KW-0521">NADP</keyword>
<reference evidence="5 6" key="1">
    <citation type="journal article" date="2018" name="New Phytol.">
        <title>Comparative genomics and transcriptomics depict ericoid mycorrhizal fungi as versatile saprotrophs and plant mutualists.</title>
        <authorList>
            <person name="Martino E."/>
            <person name="Morin E."/>
            <person name="Grelet G.A."/>
            <person name="Kuo A."/>
            <person name="Kohler A."/>
            <person name="Daghino S."/>
            <person name="Barry K.W."/>
            <person name="Cichocki N."/>
            <person name="Clum A."/>
            <person name="Dockter R.B."/>
            <person name="Hainaut M."/>
            <person name="Kuo R.C."/>
            <person name="LaButti K."/>
            <person name="Lindahl B.D."/>
            <person name="Lindquist E.A."/>
            <person name="Lipzen A."/>
            <person name="Khouja H.R."/>
            <person name="Magnuson J."/>
            <person name="Murat C."/>
            <person name="Ohm R.A."/>
            <person name="Singer S.W."/>
            <person name="Spatafora J.W."/>
            <person name="Wang M."/>
            <person name="Veneault-Fourrey C."/>
            <person name="Henrissat B."/>
            <person name="Grigoriev I.V."/>
            <person name="Martin F.M."/>
            <person name="Perotto S."/>
        </authorList>
    </citation>
    <scope>NUCLEOTIDE SEQUENCE [LARGE SCALE GENOMIC DNA]</scope>
    <source>
        <strain evidence="5 6">ATCC 22711</strain>
    </source>
</reference>
<dbReference type="EMBL" id="KZ679020">
    <property type="protein sequence ID" value="PSS06721.1"/>
    <property type="molecule type" value="Genomic_DNA"/>
</dbReference>
<dbReference type="Proteomes" id="UP000241818">
    <property type="component" value="Unassembled WGS sequence"/>
</dbReference>
<dbReference type="PRINTS" id="PR00080">
    <property type="entry name" value="SDRFAMILY"/>
</dbReference>
<name>A0A2T3AP66_AMORE</name>
<evidence type="ECO:0000256" key="1">
    <source>
        <dbReference type="ARBA" id="ARBA00006484"/>
    </source>
</evidence>
<dbReference type="SUPFAM" id="SSF51735">
    <property type="entry name" value="NAD(P)-binding Rossmann-fold domains"/>
    <property type="match status" value="1"/>
</dbReference>
<evidence type="ECO:0000256" key="3">
    <source>
        <dbReference type="ARBA" id="ARBA00023002"/>
    </source>
</evidence>
<comment type="similarity">
    <text evidence="1 4">Belongs to the short-chain dehydrogenases/reductases (SDR) family.</text>
</comment>
<dbReference type="InParanoid" id="A0A2T3AP66"/>
<dbReference type="PANTHER" id="PTHR43963:SF6">
    <property type="entry name" value="CHAIN DEHYDROGENASE FAMILY PROTEIN, PUTATIVE (AFU_ORTHOLOGUE AFUA_3G15350)-RELATED"/>
    <property type="match status" value="1"/>
</dbReference>
<dbReference type="InterPro" id="IPR002347">
    <property type="entry name" value="SDR_fam"/>
</dbReference>
<dbReference type="STRING" id="857342.A0A2T3AP66"/>
<dbReference type="RefSeq" id="XP_024716451.1">
    <property type="nucleotide sequence ID" value="XM_024867815.1"/>
</dbReference>
<evidence type="ECO:0000313" key="5">
    <source>
        <dbReference type="EMBL" id="PSS06721.1"/>
    </source>
</evidence>
<dbReference type="Gene3D" id="3.40.50.720">
    <property type="entry name" value="NAD(P)-binding Rossmann-like Domain"/>
    <property type="match status" value="1"/>
</dbReference>
<keyword evidence="3" id="KW-0560">Oxidoreductase</keyword>
<keyword evidence="6" id="KW-1185">Reference proteome</keyword>
<gene>
    <name evidence="5" type="ORF">M430DRAFT_46066</name>
</gene>
<dbReference type="Pfam" id="PF00106">
    <property type="entry name" value="adh_short"/>
    <property type="match status" value="1"/>
</dbReference>
<evidence type="ECO:0000256" key="2">
    <source>
        <dbReference type="ARBA" id="ARBA00022857"/>
    </source>
</evidence>
<dbReference type="PANTHER" id="PTHR43963">
    <property type="entry name" value="CARBONYL REDUCTASE 1-RELATED"/>
    <property type="match status" value="1"/>
</dbReference>
<evidence type="ECO:0000256" key="4">
    <source>
        <dbReference type="RuleBase" id="RU000363"/>
    </source>
</evidence>
<dbReference type="PRINTS" id="PR00081">
    <property type="entry name" value="GDHRDH"/>
</dbReference>
<dbReference type="InterPro" id="IPR036291">
    <property type="entry name" value="NAD(P)-bd_dom_sf"/>
</dbReference>
<dbReference type="GeneID" id="36575896"/>
<organism evidence="5 6">
    <name type="scientific">Amorphotheca resinae ATCC 22711</name>
    <dbReference type="NCBI Taxonomy" id="857342"/>
    <lineage>
        <taxon>Eukaryota</taxon>
        <taxon>Fungi</taxon>
        <taxon>Dikarya</taxon>
        <taxon>Ascomycota</taxon>
        <taxon>Pezizomycotina</taxon>
        <taxon>Leotiomycetes</taxon>
        <taxon>Helotiales</taxon>
        <taxon>Amorphothecaceae</taxon>
        <taxon>Amorphotheca</taxon>
    </lineage>
</organism>
<proteinExistence type="inferred from homology"/>
<protein>
    <submittedName>
        <fullName evidence="5">Uncharacterized protein</fullName>
    </submittedName>
</protein>
<evidence type="ECO:0000313" key="6">
    <source>
        <dbReference type="Proteomes" id="UP000241818"/>
    </source>
</evidence>
<sequence>MSSKVVLVTGANQGLGFETIHVTALRDPSATYLLGSRNLESGYDSVKRLKDLGVKAEIEVLQLDVTNDEQIEAAVDTVQKKYGKLDVLVNNAGIGFIGRKPDVTLSDIRNTYNDVFNVNMTSVAVVTTAFLPLLHAAKSPKVINITSGLGSMTINLKKKIGRSVPYGASKVGLNGLSVHMQIAENDRIEREEAKGKGKSEGRIRYFVVQPGLLKTAFTGFMPHAKDPKDGAEVVTRLALDDEGVYSGGTYWEFESGEMREVPW</sequence>
<dbReference type="GO" id="GO:0016491">
    <property type="term" value="F:oxidoreductase activity"/>
    <property type="evidence" value="ECO:0007669"/>
    <property type="project" value="UniProtKB-KW"/>
</dbReference>
<accession>A0A2T3AP66</accession>
<dbReference type="OrthoDB" id="1933717at2759"/>
<dbReference type="AlphaFoldDB" id="A0A2T3AP66"/>